<feature type="transmembrane region" description="Helical" evidence="8">
    <location>
        <begin position="350"/>
        <end position="370"/>
    </location>
</feature>
<feature type="transmembrane region" description="Helical" evidence="8">
    <location>
        <begin position="283"/>
        <end position="304"/>
    </location>
</feature>
<dbReference type="PANTHER" id="PTHR33908">
    <property type="entry name" value="MANNOSYLTRANSFERASE YKCB-RELATED"/>
    <property type="match status" value="1"/>
</dbReference>
<proteinExistence type="predicted"/>
<dbReference type="Proteomes" id="UP000218113">
    <property type="component" value="Unassembled WGS sequence"/>
</dbReference>
<reference evidence="11" key="1">
    <citation type="submission" date="2017-08" db="EMBL/GenBank/DDBJ databases">
        <title>A dynamic microbial community with high functional redundancy inhabits the cold, oxic subseafloor aquifer.</title>
        <authorList>
            <person name="Tully B.J."/>
            <person name="Wheat C.G."/>
            <person name="Glazer B.T."/>
            <person name="Huber J.A."/>
        </authorList>
    </citation>
    <scope>NUCLEOTIDE SEQUENCE [LARGE SCALE GENOMIC DNA]</scope>
</reference>
<evidence type="ECO:0000256" key="6">
    <source>
        <dbReference type="ARBA" id="ARBA00022989"/>
    </source>
</evidence>
<evidence type="ECO:0000256" key="1">
    <source>
        <dbReference type="ARBA" id="ARBA00004651"/>
    </source>
</evidence>
<keyword evidence="6 8" id="KW-1133">Transmembrane helix</keyword>
<dbReference type="Pfam" id="PF13231">
    <property type="entry name" value="PMT_2"/>
    <property type="match status" value="1"/>
</dbReference>
<feature type="transmembrane region" description="Helical" evidence="8">
    <location>
        <begin position="238"/>
        <end position="262"/>
    </location>
</feature>
<protein>
    <recommendedName>
        <fullName evidence="9">Glycosyltransferase RgtA/B/C/D-like domain-containing protein</fullName>
    </recommendedName>
</protein>
<feature type="transmembrane region" description="Helical" evidence="8">
    <location>
        <begin position="78"/>
        <end position="95"/>
    </location>
</feature>
<keyword evidence="4" id="KW-0808">Transferase</keyword>
<comment type="subcellular location">
    <subcellularLocation>
        <location evidence="1">Cell membrane</location>
        <topology evidence="1">Multi-pass membrane protein</topology>
    </subcellularLocation>
</comment>
<feature type="transmembrane region" description="Helical" evidence="8">
    <location>
        <begin position="150"/>
        <end position="182"/>
    </location>
</feature>
<comment type="caution">
    <text evidence="10">The sequence shown here is derived from an EMBL/GenBank/DDBJ whole genome shotgun (WGS) entry which is preliminary data.</text>
</comment>
<gene>
    <name evidence="10" type="ORF">COB67_13060</name>
</gene>
<dbReference type="InterPro" id="IPR038731">
    <property type="entry name" value="RgtA/B/C-like"/>
</dbReference>
<keyword evidence="5 8" id="KW-0812">Transmembrane</keyword>
<keyword evidence="2" id="KW-1003">Cell membrane</keyword>
<keyword evidence="7 8" id="KW-0472">Membrane</keyword>
<name>A0A2A4SPT5_9DELT</name>
<evidence type="ECO:0000256" key="2">
    <source>
        <dbReference type="ARBA" id="ARBA00022475"/>
    </source>
</evidence>
<evidence type="ECO:0000256" key="8">
    <source>
        <dbReference type="SAM" id="Phobius"/>
    </source>
</evidence>
<feature type="transmembrane region" description="Helical" evidence="8">
    <location>
        <begin position="101"/>
        <end position="121"/>
    </location>
</feature>
<feature type="domain" description="Glycosyltransferase RgtA/B/C/D-like" evidence="9">
    <location>
        <begin position="50"/>
        <end position="211"/>
    </location>
</feature>
<keyword evidence="3" id="KW-0328">Glycosyltransferase</keyword>
<dbReference type="AlphaFoldDB" id="A0A2A4SPT5"/>
<sequence length="526" mass="60782">MNLVTQHKKLSLLLFFSFLIHSIVAIFPPLQGDEAYFWEWSRHLSLGYYSHPPMTGWLIALITKILPTATFTIRLTSIILHLVTTVAVYSLAWGISRREKFSLVAAVIYATMPLSLVFGTAITTDSSLICFFALTTYFMQKAVIEQDKKSWYWGAVACGGMLLSKFMAILFFPAIFLFLLVNRPYRKVLLSKEPYLAFLLALVIFSPFLYWNAQNEWLTFQFNFVVRHQKFEFELMKFVSFVAGQMAAISPLFFISLFLFFFKQFLPLTRKIHREEIVPKSEAKILFLSYIVGFPLLYFLFMSFNVRVGAHWLAVIFPAASVLIASWFFNRTSVLQFDKIQRPKMFKTSMGITLAIFIPVIIIIIAPKLVMPQKMLYTEKVGADQPILSHYYGWRAVGEHLEKLNQEWSQKPEGFFFTTRDYSIASMLGFYTPSHPQFYLINFPKDGIHGKDFLIWAQGKKKLGANTIYVADTSDSYAGRITPYFKEIKQLAPFVYRDEQGRILRIFYLTLGLDYQGGEPNNLSVF</sequence>
<evidence type="ECO:0000256" key="7">
    <source>
        <dbReference type="ARBA" id="ARBA00023136"/>
    </source>
</evidence>
<feature type="transmembrane region" description="Helical" evidence="8">
    <location>
        <begin position="310"/>
        <end position="329"/>
    </location>
</feature>
<evidence type="ECO:0000313" key="11">
    <source>
        <dbReference type="Proteomes" id="UP000218113"/>
    </source>
</evidence>
<dbReference type="GO" id="GO:0009103">
    <property type="term" value="P:lipopolysaccharide biosynthetic process"/>
    <property type="evidence" value="ECO:0007669"/>
    <property type="project" value="UniProtKB-ARBA"/>
</dbReference>
<organism evidence="10 11">
    <name type="scientific">SAR324 cluster bacterium</name>
    <dbReference type="NCBI Taxonomy" id="2024889"/>
    <lineage>
        <taxon>Bacteria</taxon>
        <taxon>Deltaproteobacteria</taxon>
        <taxon>SAR324 cluster</taxon>
    </lineage>
</organism>
<evidence type="ECO:0000259" key="9">
    <source>
        <dbReference type="Pfam" id="PF13231"/>
    </source>
</evidence>
<dbReference type="GO" id="GO:0016763">
    <property type="term" value="F:pentosyltransferase activity"/>
    <property type="evidence" value="ECO:0007669"/>
    <property type="project" value="TreeGrafter"/>
</dbReference>
<evidence type="ECO:0000256" key="3">
    <source>
        <dbReference type="ARBA" id="ARBA00022676"/>
    </source>
</evidence>
<dbReference type="EMBL" id="NVSR01000151">
    <property type="protein sequence ID" value="PCI23071.1"/>
    <property type="molecule type" value="Genomic_DNA"/>
</dbReference>
<evidence type="ECO:0000313" key="10">
    <source>
        <dbReference type="EMBL" id="PCI23071.1"/>
    </source>
</evidence>
<dbReference type="InterPro" id="IPR050297">
    <property type="entry name" value="LipidA_mod_glycosyltrf_83"/>
</dbReference>
<accession>A0A2A4SPT5</accession>
<dbReference type="GO" id="GO:0005886">
    <property type="term" value="C:plasma membrane"/>
    <property type="evidence" value="ECO:0007669"/>
    <property type="project" value="UniProtKB-SubCell"/>
</dbReference>
<evidence type="ECO:0000256" key="4">
    <source>
        <dbReference type="ARBA" id="ARBA00022679"/>
    </source>
</evidence>
<feature type="transmembrane region" description="Helical" evidence="8">
    <location>
        <begin position="194"/>
        <end position="213"/>
    </location>
</feature>
<evidence type="ECO:0000256" key="5">
    <source>
        <dbReference type="ARBA" id="ARBA00022692"/>
    </source>
</evidence>
<dbReference type="PANTHER" id="PTHR33908:SF11">
    <property type="entry name" value="MEMBRANE PROTEIN"/>
    <property type="match status" value="1"/>
</dbReference>